<dbReference type="Proteomes" id="UP000281112">
    <property type="component" value="Unassembled WGS sequence"/>
</dbReference>
<protein>
    <submittedName>
        <fullName evidence="1">TIGR02444 family protein</fullName>
    </submittedName>
</protein>
<dbReference type="RefSeq" id="WP_124938733.1">
    <property type="nucleotide sequence ID" value="NZ_RJVQ01000011.1"/>
</dbReference>
<dbReference type="NCBIfam" id="TIGR02444">
    <property type="entry name" value="TIGR02444 family protein"/>
    <property type="match status" value="1"/>
</dbReference>
<evidence type="ECO:0000313" key="1">
    <source>
        <dbReference type="EMBL" id="RQW61633.1"/>
    </source>
</evidence>
<dbReference type="OrthoDB" id="5795846at2"/>
<organism evidence="1 2">
    <name type="scientific">Vibrio viridaestus</name>
    <dbReference type="NCBI Taxonomy" id="2487322"/>
    <lineage>
        <taxon>Bacteria</taxon>
        <taxon>Pseudomonadati</taxon>
        <taxon>Pseudomonadota</taxon>
        <taxon>Gammaproteobacteria</taxon>
        <taxon>Vibrionales</taxon>
        <taxon>Vibrionaceae</taxon>
        <taxon>Vibrio</taxon>
    </lineage>
</organism>
<proteinExistence type="predicted"/>
<dbReference type="AlphaFoldDB" id="A0A3N9TD66"/>
<name>A0A3N9TD66_9VIBR</name>
<accession>A0A3N9TD66</accession>
<reference evidence="1 2" key="1">
    <citation type="submission" date="2018-11" db="EMBL/GenBank/DDBJ databases">
        <title>Vibrio LJC006 sp. nov., isolated from seawater during the bloom of the enteromorpha.</title>
        <authorList>
            <person name="Liang J."/>
        </authorList>
    </citation>
    <scope>NUCLEOTIDE SEQUENCE [LARGE SCALE GENOMIC DNA]</scope>
    <source>
        <strain evidence="1 2">LJC006</strain>
    </source>
</reference>
<comment type="caution">
    <text evidence="1">The sequence shown here is derived from an EMBL/GenBank/DDBJ whole genome shotgun (WGS) entry which is preliminary data.</text>
</comment>
<dbReference type="EMBL" id="RJVQ01000011">
    <property type="protein sequence ID" value="RQW61633.1"/>
    <property type="molecule type" value="Genomic_DNA"/>
</dbReference>
<keyword evidence="2" id="KW-1185">Reference proteome</keyword>
<gene>
    <name evidence="1" type="ORF">EES38_18710</name>
</gene>
<dbReference type="Pfam" id="PF09523">
    <property type="entry name" value="DUF2390"/>
    <property type="match status" value="1"/>
</dbReference>
<sequence length="162" mass="19154">MSERHVTLSLTLENLWQFSLQYYSVRAVKEACLSLQNRFNGNVNLILLLKYLDTHNVAIGDNDWHLLLECLHRSDVLLHDFRQLRRQLKTHVPDTIYRQSLEFELELEKQQQADLVECANHLTYRLRNEDKGLLTTRYCMQLTADNLADIFAKPVQNNQQKQ</sequence>
<dbReference type="InterPro" id="IPR012659">
    <property type="entry name" value="CHP02444"/>
</dbReference>
<evidence type="ECO:0000313" key="2">
    <source>
        <dbReference type="Proteomes" id="UP000281112"/>
    </source>
</evidence>